<evidence type="ECO:0000313" key="2">
    <source>
        <dbReference type="Proteomes" id="UP000653674"/>
    </source>
</evidence>
<dbReference type="GO" id="GO:0005975">
    <property type="term" value="P:carbohydrate metabolic process"/>
    <property type="evidence" value="ECO:0007669"/>
    <property type="project" value="InterPro"/>
</dbReference>
<dbReference type="EMBL" id="BONU01000010">
    <property type="protein sequence ID" value="GIG73644.1"/>
    <property type="molecule type" value="Genomic_DNA"/>
</dbReference>
<proteinExistence type="predicted"/>
<comment type="caution">
    <text evidence="1">The sequence shown here is derived from an EMBL/GenBank/DDBJ whole genome shotgun (WGS) entry which is preliminary data.</text>
</comment>
<dbReference type="Proteomes" id="UP000653674">
    <property type="component" value="Unassembled WGS sequence"/>
</dbReference>
<keyword evidence="2" id="KW-1185">Reference proteome</keyword>
<dbReference type="InterPro" id="IPR008928">
    <property type="entry name" value="6-hairpin_glycosidase_sf"/>
</dbReference>
<dbReference type="AlphaFoldDB" id="A0A8J3LTL9"/>
<gene>
    <name evidence="1" type="ORF">Pfl04_20480</name>
</gene>
<organism evidence="1 2">
    <name type="scientific">Planosporangium flavigriseum</name>
    <dbReference type="NCBI Taxonomy" id="373681"/>
    <lineage>
        <taxon>Bacteria</taxon>
        <taxon>Bacillati</taxon>
        <taxon>Actinomycetota</taxon>
        <taxon>Actinomycetes</taxon>
        <taxon>Micromonosporales</taxon>
        <taxon>Micromonosporaceae</taxon>
        <taxon>Planosporangium</taxon>
    </lineage>
</organism>
<reference evidence="1" key="1">
    <citation type="submission" date="2021-01" db="EMBL/GenBank/DDBJ databases">
        <title>Whole genome shotgun sequence of Planosporangium flavigriseum NBRC 105377.</title>
        <authorList>
            <person name="Komaki H."/>
            <person name="Tamura T."/>
        </authorList>
    </citation>
    <scope>NUCLEOTIDE SEQUENCE</scope>
    <source>
        <strain evidence="1">NBRC 105377</strain>
    </source>
</reference>
<evidence type="ECO:0000313" key="1">
    <source>
        <dbReference type="EMBL" id="GIG73644.1"/>
    </source>
</evidence>
<dbReference type="RefSeq" id="WP_203981290.1">
    <property type="nucleotide sequence ID" value="NZ_BAAAQJ010000003.1"/>
</dbReference>
<accession>A0A8J3LTL9</accession>
<sequence>MYRPETDEFAFTRAAASTDRDGTITELRGVSIRYAAIVALGAQWLDNATQRQVLSGRNAADFTAMLIGRLPGVTNLGDAALICWAAAQGRHPLLPQALARLRALDENPGPRYVVEAAWVVAALAAGRSQADVEDILKRFRDTLLTSRHRGSPLFPHATGTGLLPWYRTHVACFADQVYPIQALARLHHSGDDAAALAAAEECAGRICELQGEGGQWWWHHDARTGALVEGYPVYSVHQHAMAPMALLDLAEAGGSDRLPEIVRGLEWMTGPVELGDDGPSMILDDAGLTWRKVYRGDPRKLVRAAHGLTTRAVPGARVRPLERIFRPAAVDRECRPYEFGWLLFTWLGGLGLPSDTPGSAG</sequence>
<protein>
    <submittedName>
        <fullName evidence="1">Uncharacterized protein</fullName>
    </submittedName>
</protein>
<name>A0A8J3LTL9_9ACTN</name>
<dbReference type="SUPFAM" id="SSF48208">
    <property type="entry name" value="Six-hairpin glycosidases"/>
    <property type="match status" value="1"/>
</dbReference>